<evidence type="ECO:0000256" key="4">
    <source>
        <dbReference type="ARBA" id="ARBA00022692"/>
    </source>
</evidence>
<dbReference type="Proteomes" id="UP000009168">
    <property type="component" value="Unassembled WGS sequence"/>
</dbReference>
<keyword evidence="4" id="KW-0812">Transmembrane</keyword>
<keyword evidence="7" id="KW-1133">Transmembrane helix</keyword>
<dbReference type="GeneID" id="24441678"/>
<dbReference type="Pfam" id="PF08038">
    <property type="entry name" value="Tom7"/>
    <property type="match status" value="1"/>
</dbReference>
<protein>
    <submittedName>
        <fullName evidence="10">TOM7 family protein</fullName>
    </submittedName>
</protein>
<dbReference type="AlphaFoldDB" id="W7XFJ9"/>
<keyword evidence="8" id="KW-0496">Mitochondrion</keyword>
<evidence type="ECO:0000256" key="2">
    <source>
        <dbReference type="ARBA" id="ARBA00010917"/>
    </source>
</evidence>
<reference evidence="11" key="1">
    <citation type="journal article" date="2006" name="PLoS Biol.">
        <title>Macronuclear genome sequence of the ciliate Tetrahymena thermophila, a model eukaryote.</title>
        <authorList>
            <person name="Eisen J.A."/>
            <person name="Coyne R.S."/>
            <person name="Wu M."/>
            <person name="Wu D."/>
            <person name="Thiagarajan M."/>
            <person name="Wortman J.R."/>
            <person name="Badger J.H."/>
            <person name="Ren Q."/>
            <person name="Amedeo P."/>
            <person name="Jones K.M."/>
            <person name="Tallon L.J."/>
            <person name="Delcher A.L."/>
            <person name="Salzberg S.L."/>
            <person name="Silva J.C."/>
            <person name="Haas B.J."/>
            <person name="Majoros W.H."/>
            <person name="Farzad M."/>
            <person name="Carlton J.M."/>
            <person name="Smith R.K. Jr."/>
            <person name="Garg J."/>
            <person name="Pearlman R.E."/>
            <person name="Karrer K.M."/>
            <person name="Sun L."/>
            <person name="Manning G."/>
            <person name="Elde N.C."/>
            <person name="Turkewitz A.P."/>
            <person name="Asai D.J."/>
            <person name="Wilkes D.E."/>
            <person name="Wang Y."/>
            <person name="Cai H."/>
            <person name="Collins K."/>
            <person name="Stewart B.A."/>
            <person name="Lee S.R."/>
            <person name="Wilamowska K."/>
            <person name="Weinberg Z."/>
            <person name="Ruzzo W.L."/>
            <person name="Wloga D."/>
            <person name="Gaertig J."/>
            <person name="Frankel J."/>
            <person name="Tsao C.-C."/>
            <person name="Gorovsky M.A."/>
            <person name="Keeling P.J."/>
            <person name="Waller R.F."/>
            <person name="Patron N.J."/>
            <person name="Cherry J.M."/>
            <person name="Stover N.A."/>
            <person name="Krieger C.J."/>
            <person name="del Toro C."/>
            <person name="Ryder H.F."/>
            <person name="Williamson S.C."/>
            <person name="Barbeau R.A."/>
            <person name="Hamilton E.P."/>
            <person name="Orias E."/>
        </authorList>
    </citation>
    <scope>NUCLEOTIDE SEQUENCE [LARGE SCALE GENOMIC DNA]</scope>
    <source>
        <strain evidence="11">SB210</strain>
    </source>
</reference>
<keyword evidence="11" id="KW-1185">Reference proteome</keyword>
<sequence>MKQILSKLWGNLQQPTDLLMKAIYWGYLPLIIYLGFKSRNELPQIGM</sequence>
<comment type="subcellular location">
    <subcellularLocation>
        <location evidence="1">Mitochondrion outer membrane</location>
        <topology evidence="1">Single-pass membrane protein</topology>
    </subcellularLocation>
</comment>
<evidence type="ECO:0000313" key="10">
    <source>
        <dbReference type="EMBL" id="EWS71584.1"/>
    </source>
</evidence>
<keyword evidence="3" id="KW-0813">Transport</keyword>
<dbReference type="EMBL" id="GG662390">
    <property type="protein sequence ID" value="EWS71584.1"/>
    <property type="molecule type" value="Genomic_DNA"/>
</dbReference>
<evidence type="ECO:0000256" key="5">
    <source>
        <dbReference type="ARBA" id="ARBA00022787"/>
    </source>
</evidence>
<evidence type="ECO:0000256" key="7">
    <source>
        <dbReference type="ARBA" id="ARBA00022989"/>
    </source>
</evidence>
<dbReference type="InParanoid" id="W7XFJ9"/>
<keyword evidence="6" id="KW-0653">Protein transport</keyword>
<proteinExistence type="inferred from homology"/>
<dbReference type="GO" id="GO:0005742">
    <property type="term" value="C:mitochondrial outer membrane translocase complex"/>
    <property type="evidence" value="ECO:0007669"/>
    <property type="project" value="InterPro"/>
</dbReference>
<evidence type="ECO:0000256" key="9">
    <source>
        <dbReference type="ARBA" id="ARBA00023136"/>
    </source>
</evidence>
<name>W7XFJ9_TETTS</name>
<evidence type="ECO:0000256" key="1">
    <source>
        <dbReference type="ARBA" id="ARBA00004572"/>
    </source>
</evidence>
<keyword evidence="9" id="KW-0472">Membrane</keyword>
<dbReference type="InterPro" id="IPR012621">
    <property type="entry name" value="Tom7"/>
</dbReference>
<gene>
    <name evidence="10" type="ORF">TTHERM_001091293</name>
</gene>
<comment type="similarity">
    <text evidence="2">Belongs to the Tom7 family.</text>
</comment>
<evidence type="ECO:0000256" key="6">
    <source>
        <dbReference type="ARBA" id="ARBA00022927"/>
    </source>
</evidence>
<dbReference type="RefSeq" id="XP_012655880.1">
    <property type="nucleotide sequence ID" value="XM_012800426.1"/>
</dbReference>
<dbReference type="KEGG" id="tet:TTHERM_001091293"/>
<evidence type="ECO:0000256" key="8">
    <source>
        <dbReference type="ARBA" id="ARBA00023128"/>
    </source>
</evidence>
<evidence type="ECO:0000256" key="3">
    <source>
        <dbReference type="ARBA" id="ARBA00022448"/>
    </source>
</evidence>
<dbReference type="GO" id="GO:0030150">
    <property type="term" value="P:protein import into mitochondrial matrix"/>
    <property type="evidence" value="ECO:0007669"/>
    <property type="project" value="InterPro"/>
</dbReference>
<accession>W7XFJ9</accession>
<evidence type="ECO:0000313" key="11">
    <source>
        <dbReference type="Proteomes" id="UP000009168"/>
    </source>
</evidence>
<keyword evidence="5" id="KW-1000">Mitochondrion outer membrane</keyword>
<dbReference type="OrthoDB" id="284357at2759"/>
<organism evidence="10 11">
    <name type="scientific">Tetrahymena thermophila (strain SB210)</name>
    <dbReference type="NCBI Taxonomy" id="312017"/>
    <lineage>
        <taxon>Eukaryota</taxon>
        <taxon>Sar</taxon>
        <taxon>Alveolata</taxon>
        <taxon>Ciliophora</taxon>
        <taxon>Intramacronucleata</taxon>
        <taxon>Oligohymenophorea</taxon>
        <taxon>Hymenostomatida</taxon>
        <taxon>Tetrahymenina</taxon>
        <taxon>Tetrahymenidae</taxon>
        <taxon>Tetrahymena</taxon>
    </lineage>
</organism>